<reference evidence="11 12" key="1">
    <citation type="submission" date="2019-03" db="EMBL/GenBank/DDBJ databases">
        <title>Draft Genome Sequence of Massilia arenosa sp. nov., a Novel Massilia Species Isolated from a Sandy-loam Maize Soil.</title>
        <authorList>
            <person name="Raths R."/>
            <person name="Peta V."/>
            <person name="Bucking H."/>
        </authorList>
    </citation>
    <scope>NUCLEOTIDE SEQUENCE [LARGE SCALE GENOMIC DNA]</scope>
    <source>
        <strain evidence="11 12">MC02</strain>
    </source>
</reference>
<dbReference type="EMBL" id="SPVF01000007">
    <property type="protein sequence ID" value="TFW30187.1"/>
    <property type="molecule type" value="Genomic_DNA"/>
</dbReference>
<keyword evidence="6" id="KW-0963">Cytoplasm</keyword>
<comment type="subcellular location">
    <subcellularLocation>
        <location evidence="2">Cytoplasm</location>
    </subcellularLocation>
</comment>
<evidence type="ECO:0000259" key="10">
    <source>
        <dbReference type="Pfam" id="PF02108"/>
    </source>
</evidence>
<dbReference type="InterPro" id="IPR018035">
    <property type="entry name" value="Flagellar_FliH/T3SS_HrpE"/>
</dbReference>
<keyword evidence="7" id="KW-1005">Bacterial flagellum biogenesis</keyword>
<keyword evidence="5" id="KW-0813">Transport</keyword>
<comment type="function">
    <text evidence="1">Needed for flagellar regrowth and assembly.</text>
</comment>
<keyword evidence="11" id="KW-0969">Cilium</keyword>
<feature type="domain" description="Flagellar assembly protein FliH/Type III secretion system HrpE" evidence="10">
    <location>
        <begin position="76"/>
        <end position="201"/>
    </location>
</feature>
<dbReference type="GO" id="GO:0044781">
    <property type="term" value="P:bacterial-type flagellum organization"/>
    <property type="evidence" value="ECO:0007669"/>
    <property type="project" value="UniProtKB-KW"/>
</dbReference>
<dbReference type="InterPro" id="IPR000563">
    <property type="entry name" value="Flag_FliH"/>
</dbReference>
<evidence type="ECO:0000256" key="2">
    <source>
        <dbReference type="ARBA" id="ARBA00004496"/>
    </source>
</evidence>
<gene>
    <name evidence="11" type="ORF">E4L96_00525</name>
</gene>
<dbReference type="InterPro" id="IPR051472">
    <property type="entry name" value="T3SS_Stator/FliH"/>
</dbReference>
<keyword evidence="12" id="KW-1185">Reference proteome</keyword>
<dbReference type="AlphaFoldDB" id="A0A4Y9SXB1"/>
<comment type="caution">
    <text evidence="11">The sequence shown here is derived from an EMBL/GenBank/DDBJ whole genome shotgun (WGS) entry which is preliminary data.</text>
</comment>
<dbReference type="GO" id="GO:0009288">
    <property type="term" value="C:bacterial-type flagellum"/>
    <property type="evidence" value="ECO:0007669"/>
    <property type="project" value="InterPro"/>
</dbReference>
<evidence type="ECO:0000256" key="8">
    <source>
        <dbReference type="ARBA" id="ARBA00022927"/>
    </source>
</evidence>
<evidence type="ECO:0000256" key="9">
    <source>
        <dbReference type="ARBA" id="ARBA00023225"/>
    </source>
</evidence>
<proteinExistence type="inferred from homology"/>
<dbReference type="OrthoDB" id="5296952at2"/>
<accession>A0A4Y9SXB1</accession>
<keyword evidence="8" id="KW-0653">Protein transport</keyword>
<dbReference type="GO" id="GO:0003774">
    <property type="term" value="F:cytoskeletal motor activity"/>
    <property type="evidence" value="ECO:0007669"/>
    <property type="project" value="InterPro"/>
</dbReference>
<dbReference type="PRINTS" id="PR01003">
    <property type="entry name" value="FLGFLIH"/>
</dbReference>
<dbReference type="RefSeq" id="WP_135205292.1">
    <property type="nucleotide sequence ID" value="NZ_SPVF01000007.1"/>
</dbReference>
<dbReference type="Proteomes" id="UP000298438">
    <property type="component" value="Unassembled WGS sequence"/>
</dbReference>
<dbReference type="GO" id="GO:0071973">
    <property type="term" value="P:bacterial-type flagellum-dependent cell motility"/>
    <property type="evidence" value="ECO:0007669"/>
    <property type="project" value="InterPro"/>
</dbReference>
<comment type="similarity">
    <text evidence="3">Belongs to the FliH family.</text>
</comment>
<keyword evidence="11" id="KW-0282">Flagellum</keyword>
<evidence type="ECO:0000256" key="7">
    <source>
        <dbReference type="ARBA" id="ARBA00022795"/>
    </source>
</evidence>
<dbReference type="GO" id="GO:0005829">
    <property type="term" value="C:cytosol"/>
    <property type="evidence" value="ECO:0007669"/>
    <property type="project" value="TreeGrafter"/>
</dbReference>
<dbReference type="GO" id="GO:0015031">
    <property type="term" value="P:protein transport"/>
    <property type="evidence" value="ECO:0007669"/>
    <property type="project" value="UniProtKB-KW"/>
</dbReference>
<dbReference type="PANTHER" id="PTHR34982:SF1">
    <property type="entry name" value="FLAGELLAR ASSEMBLY PROTEIN FLIH"/>
    <property type="match status" value="1"/>
</dbReference>
<sequence length="213" mass="23187">MSTPKEQLTAYQRWEMNSFDPPPPPAPVAAEPHIKLPTQEEIEAMMESARAEGYETGRAQGYQDGLALGRAEAATEQEHLRSIAATFGSAVARADETIANEVLELALQLARAMLRTALEVKPELILHVVREAIGYLPVLQQPASLYLHPADAELVRDAIGHELAETGWTIKDDSALARGGCRIDTASNQIDATVQARWARLTAAVAKNVEWLG</sequence>
<evidence type="ECO:0000256" key="6">
    <source>
        <dbReference type="ARBA" id="ARBA00022490"/>
    </source>
</evidence>
<keyword evidence="9" id="KW-1006">Bacterial flagellum protein export</keyword>
<evidence type="ECO:0000256" key="4">
    <source>
        <dbReference type="ARBA" id="ARBA00016507"/>
    </source>
</evidence>
<dbReference type="PANTHER" id="PTHR34982">
    <property type="entry name" value="YOP PROTEINS TRANSLOCATION PROTEIN L"/>
    <property type="match status" value="1"/>
</dbReference>
<name>A0A4Y9SXB1_9BURK</name>
<evidence type="ECO:0000256" key="5">
    <source>
        <dbReference type="ARBA" id="ARBA00022448"/>
    </source>
</evidence>
<keyword evidence="11" id="KW-0966">Cell projection</keyword>
<evidence type="ECO:0000256" key="3">
    <source>
        <dbReference type="ARBA" id="ARBA00006602"/>
    </source>
</evidence>
<dbReference type="Pfam" id="PF02108">
    <property type="entry name" value="FliH"/>
    <property type="match status" value="1"/>
</dbReference>
<organism evidence="11 12">
    <name type="scientific">Zemynaea arenosa</name>
    <dbReference type="NCBI Taxonomy" id="2561931"/>
    <lineage>
        <taxon>Bacteria</taxon>
        <taxon>Pseudomonadati</taxon>
        <taxon>Pseudomonadota</taxon>
        <taxon>Betaproteobacteria</taxon>
        <taxon>Burkholderiales</taxon>
        <taxon>Oxalobacteraceae</taxon>
        <taxon>Telluria group</taxon>
        <taxon>Zemynaea</taxon>
    </lineage>
</organism>
<evidence type="ECO:0000256" key="1">
    <source>
        <dbReference type="ARBA" id="ARBA00003041"/>
    </source>
</evidence>
<evidence type="ECO:0000313" key="12">
    <source>
        <dbReference type="Proteomes" id="UP000298438"/>
    </source>
</evidence>
<protein>
    <recommendedName>
        <fullName evidence="4">Flagellar assembly protein FliH</fullName>
    </recommendedName>
</protein>
<evidence type="ECO:0000313" key="11">
    <source>
        <dbReference type="EMBL" id="TFW30187.1"/>
    </source>
</evidence>